<proteinExistence type="inferred from homology"/>
<feature type="domain" description="Cation efflux protein transmembrane" evidence="9">
    <location>
        <begin position="219"/>
        <end position="426"/>
    </location>
</feature>
<dbReference type="Gene3D" id="3.30.70.1350">
    <property type="entry name" value="Cation efflux protein, cytoplasmic domain"/>
    <property type="match status" value="2"/>
</dbReference>
<feature type="compositionally biased region" description="Basic and acidic residues" evidence="7">
    <location>
        <begin position="644"/>
        <end position="656"/>
    </location>
</feature>
<dbReference type="InterPro" id="IPR050291">
    <property type="entry name" value="CDF_Transporter"/>
</dbReference>
<keyword evidence="12" id="KW-1185">Reference proteome</keyword>
<dbReference type="GO" id="GO:0016020">
    <property type="term" value="C:membrane"/>
    <property type="evidence" value="ECO:0007669"/>
    <property type="project" value="UniProtKB-SubCell"/>
</dbReference>
<reference evidence="11 12" key="1">
    <citation type="submission" date="2024-10" db="EMBL/GenBank/DDBJ databases">
        <title>Updated reference genomes for cyclostephanoid diatoms.</title>
        <authorList>
            <person name="Roberts W.R."/>
            <person name="Alverson A.J."/>
        </authorList>
    </citation>
    <scope>NUCLEOTIDE SEQUENCE [LARGE SCALE GENOMIC DNA]</scope>
    <source>
        <strain evidence="11 12">AJA228-03</strain>
    </source>
</reference>
<dbReference type="InterPro" id="IPR027470">
    <property type="entry name" value="Cation_efflux_CTD"/>
</dbReference>
<comment type="subcellular location">
    <subcellularLocation>
        <location evidence="1">Membrane</location>
        <topology evidence="1">Multi-pass membrane protein</topology>
    </subcellularLocation>
</comment>
<dbReference type="InterPro" id="IPR002524">
    <property type="entry name" value="Cation_efflux"/>
</dbReference>
<keyword evidence="3" id="KW-0813">Transport</keyword>
<evidence type="ECO:0000256" key="6">
    <source>
        <dbReference type="ARBA" id="ARBA00023136"/>
    </source>
</evidence>
<dbReference type="Pfam" id="PF16916">
    <property type="entry name" value="ZT_dimer"/>
    <property type="match status" value="1"/>
</dbReference>
<feature type="region of interest" description="Disordered" evidence="7">
    <location>
        <begin position="617"/>
        <end position="666"/>
    </location>
</feature>
<feature type="compositionally biased region" description="Basic residues" evidence="7">
    <location>
        <begin position="93"/>
        <end position="106"/>
    </location>
</feature>
<dbReference type="PANTHER" id="PTHR43840:SF15">
    <property type="entry name" value="MITOCHONDRIAL METAL TRANSPORTER 1-RELATED"/>
    <property type="match status" value="1"/>
</dbReference>
<comment type="similarity">
    <text evidence="2">Belongs to the cation diffusion facilitator (CDF) transporter (TC 2.A.4) family.</text>
</comment>
<comment type="caution">
    <text evidence="11">The sequence shown here is derived from an EMBL/GenBank/DDBJ whole genome shotgun (WGS) entry which is preliminary data.</text>
</comment>
<evidence type="ECO:0000256" key="5">
    <source>
        <dbReference type="ARBA" id="ARBA00022989"/>
    </source>
</evidence>
<dbReference type="InterPro" id="IPR036837">
    <property type="entry name" value="Cation_efflux_CTD_sf"/>
</dbReference>
<dbReference type="InterPro" id="IPR027469">
    <property type="entry name" value="Cation_efflux_TMD_sf"/>
</dbReference>
<evidence type="ECO:0000259" key="10">
    <source>
        <dbReference type="Pfam" id="PF16916"/>
    </source>
</evidence>
<accession>A0ABD3SEB2</accession>
<evidence type="ECO:0000313" key="11">
    <source>
        <dbReference type="EMBL" id="KAL3822795.1"/>
    </source>
</evidence>
<name>A0ABD3SEB2_9STRA</name>
<feature type="transmembrane region" description="Helical" evidence="8">
    <location>
        <begin position="377"/>
        <end position="397"/>
    </location>
</feature>
<dbReference type="PANTHER" id="PTHR43840">
    <property type="entry name" value="MITOCHONDRIAL METAL TRANSPORTER 1-RELATED"/>
    <property type="match status" value="1"/>
</dbReference>
<keyword evidence="6 8" id="KW-0472">Membrane</keyword>
<evidence type="ECO:0000256" key="8">
    <source>
        <dbReference type="SAM" id="Phobius"/>
    </source>
</evidence>
<dbReference type="AlphaFoldDB" id="A0ABD3SEB2"/>
<evidence type="ECO:0000256" key="3">
    <source>
        <dbReference type="ARBA" id="ARBA00022448"/>
    </source>
</evidence>
<evidence type="ECO:0000259" key="9">
    <source>
        <dbReference type="Pfam" id="PF01545"/>
    </source>
</evidence>
<keyword evidence="4 8" id="KW-0812">Transmembrane</keyword>
<dbReference type="Proteomes" id="UP001530377">
    <property type="component" value="Unassembled WGS sequence"/>
</dbReference>
<protein>
    <recommendedName>
        <fullName evidence="13">Cation efflux protein cytoplasmic domain-containing protein</fullName>
    </recommendedName>
</protein>
<dbReference type="Gene3D" id="1.20.1510.10">
    <property type="entry name" value="Cation efflux protein transmembrane domain"/>
    <property type="match status" value="1"/>
</dbReference>
<feature type="region of interest" description="Disordered" evidence="7">
    <location>
        <begin position="78"/>
        <end position="119"/>
    </location>
</feature>
<dbReference type="SUPFAM" id="SSF161111">
    <property type="entry name" value="Cation efflux protein transmembrane domain-like"/>
    <property type="match status" value="1"/>
</dbReference>
<evidence type="ECO:0000256" key="7">
    <source>
        <dbReference type="SAM" id="MobiDB-lite"/>
    </source>
</evidence>
<dbReference type="FunFam" id="1.20.1510.10:FF:000006">
    <property type="entry name" value="Divalent cation efflux transporter"/>
    <property type="match status" value="1"/>
</dbReference>
<evidence type="ECO:0000256" key="2">
    <source>
        <dbReference type="ARBA" id="ARBA00008114"/>
    </source>
</evidence>
<dbReference type="InterPro" id="IPR058533">
    <property type="entry name" value="Cation_efflux_TM"/>
</dbReference>
<gene>
    <name evidence="11" type="ORF">ACHAXA_005960</name>
</gene>
<dbReference type="EMBL" id="JALLPB020000054">
    <property type="protein sequence ID" value="KAL3822795.1"/>
    <property type="molecule type" value="Genomic_DNA"/>
</dbReference>
<evidence type="ECO:0000313" key="12">
    <source>
        <dbReference type="Proteomes" id="UP001530377"/>
    </source>
</evidence>
<evidence type="ECO:0000256" key="1">
    <source>
        <dbReference type="ARBA" id="ARBA00004141"/>
    </source>
</evidence>
<feature type="transmembrane region" description="Helical" evidence="8">
    <location>
        <begin position="289"/>
        <end position="308"/>
    </location>
</feature>
<sequence>MTLISSKRRWTVAIAATAHILNGATLTKATTTALFFCLLLPLRANGFAYCRSCLSSRAGIVPDDRFFIRNAALTSRSNPFPPSSGTTLSMHMGHSHHHHHDRHHRSSSTTTTTDKKISTPGGWGSRLMLLSSRRAVRILFAALITLLPPIIKRSPIAKADVGAFVLTSGILSIFDKIRDGTKALLSKGESWRVSWLKHSTPLSADYFFRNDNAADRVTFLGIIINVLLSSGKFVVGVTCHSSALIADAGHSLSNLFSDFVTLWAVQVARLPPDDDHPYGHGKFESVGSLFLSLTLLGTGLSVGASSYMKFLRVIHAQRSMGVAAAAKLVKIPTWPALVMAGASILSKEWLYRITRRVGEELNSQVVIANAWHHRSDAYSSVLALISIGLAMVVPGFLAADPAAGILVVGMIAMTGAEIMGESVKQLTDAMTDEELVRNVEATASYDADVRRVTRVRARQVGSSASVDVEVEVSPDLSASAMRAIEERIRVRIVSEVNGVVDVDIKATVADVVFCPLLLTIEDSDVEHHISATEVETAAREILGTDPAVWSVQGVTVHYQDTVFVRVDANICVDPKLTVSDASSLTAKLRENLERSNEINQANIFLDLNAETLFEAIRTPPSPRRSPHRNLLPPIPPQTATLPRQAKEQRKKADGKSHSLGRRTRSP</sequence>
<evidence type="ECO:0008006" key="13">
    <source>
        <dbReference type="Google" id="ProtNLM"/>
    </source>
</evidence>
<evidence type="ECO:0000256" key="4">
    <source>
        <dbReference type="ARBA" id="ARBA00022692"/>
    </source>
</evidence>
<dbReference type="Pfam" id="PF01545">
    <property type="entry name" value="Cation_efflux"/>
    <property type="match status" value="1"/>
</dbReference>
<dbReference type="NCBIfam" id="TIGR01297">
    <property type="entry name" value="CDF"/>
    <property type="match status" value="1"/>
</dbReference>
<keyword evidence="5 8" id="KW-1133">Transmembrane helix</keyword>
<dbReference type="SUPFAM" id="SSF160240">
    <property type="entry name" value="Cation efflux protein cytoplasmic domain-like"/>
    <property type="match status" value="2"/>
</dbReference>
<organism evidence="11 12">
    <name type="scientific">Cyclostephanos tholiformis</name>
    <dbReference type="NCBI Taxonomy" id="382380"/>
    <lineage>
        <taxon>Eukaryota</taxon>
        <taxon>Sar</taxon>
        <taxon>Stramenopiles</taxon>
        <taxon>Ochrophyta</taxon>
        <taxon>Bacillariophyta</taxon>
        <taxon>Coscinodiscophyceae</taxon>
        <taxon>Thalassiosirophycidae</taxon>
        <taxon>Stephanodiscales</taxon>
        <taxon>Stephanodiscaceae</taxon>
        <taxon>Cyclostephanos</taxon>
    </lineage>
</organism>
<feature type="domain" description="Cation efflux protein cytoplasmic" evidence="10">
    <location>
        <begin position="432"/>
        <end position="502"/>
    </location>
</feature>